<protein>
    <submittedName>
        <fullName evidence="2">Uncharacterized protein</fullName>
    </submittedName>
</protein>
<name>A0AAV4RCC1_CAEEX</name>
<comment type="caution">
    <text evidence="2">The sequence shown here is derived from an EMBL/GenBank/DDBJ whole genome shotgun (WGS) entry which is preliminary data.</text>
</comment>
<keyword evidence="1" id="KW-1133">Transmembrane helix</keyword>
<dbReference type="AlphaFoldDB" id="A0AAV4RCC1"/>
<sequence length="161" mass="18714">MKSEIHLQTDSRNFECHLWRNYYHPRFTIRDDEGSNLKPMFQTTAPISIAIFGGTTTSRNSQLGTTRVGRRTFEINLQTRSRLQRIRREQIHFQVLLLFETFPVSAGVMRIVMIVGILCKFKCTVLVCHFIGEKAEEGFRVVPTRLDCRVLPRFHSGLVRS</sequence>
<accession>A0AAV4RCC1</accession>
<gene>
    <name evidence="2" type="ORF">CEXT_95871</name>
</gene>
<feature type="transmembrane region" description="Helical" evidence="1">
    <location>
        <begin position="95"/>
        <end position="118"/>
    </location>
</feature>
<proteinExistence type="predicted"/>
<evidence type="ECO:0000313" key="3">
    <source>
        <dbReference type="Proteomes" id="UP001054945"/>
    </source>
</evidence>
<dbReference type="Proteomes" id="UP001054945">
    <property type="component" value="Unassembled WGS sequence"/>
</dbReference>
<organism evidence="2 3">
    <name type="scientific">Caerostris extrusa</name>
    <name type="common">Bark spider</name>
    <name type="synonym">Caerostris bankana</name>
    <dbReference type="NCBI Taxonomy" id="172846"/>
    <lineage>
        <taxon>Eukaryota</taxon>
        <taxon>Metazoa</taxon>
        <taxon>Ecdysozoa</taxon>
        <taxon>Arthropoda</taxon>
        <taxon>Chelicerata</taxon>
        <taxon>Arachnida</taxon>
        <taxon>Araneae</taxon>
        <taxon>Araneomorphae</taxon>
        <taxon>Entelegynae</taxon>
        <taxon>Araneoidea</taxon>
        <taxon>Araneidae</taxon>
        <taxon>Caerostris</taxon>
    </lineage>
</organism>
<reference evidence="2 3" key="1">
    <citation type="submission" date="2021-06" db="EMBL/GenBank/DDBJ databases">
        <title>Caerostris extrusa draft genome.</title>
        <authorList>
            <person name="Kono N."/>
            <person name="Arakawa K."/>
        </authorList>
    </citation>
    <scope>NUCLEOTIDE SEQUENCE [LARGE SCALE GENOMIC DNA]</scope>
</reference>
<keyword evidence="1" id="KW-0472">Membrane</keyword>
<keyword evidence="3" id="KW-1185">Reference proteome</keyword>
<evidence type="ECO:0000256" key="1">
    <source>
        <dbReference type="SAM" id="Phobius"/>
    </source>
</evidence>
<evidence type="ECO:0000313" key="2">
    <source>
        <dbReference type="EMBL" id="GIY17966.1"/>
    </source>
</evidence>
<dbReference type="EMBL" id="BPLR01007568">
    <property type="protein sequence ID" value="GIY17966.1"/>
    <property type="molecule type" value="Genomic_DNA"/>
</dbReference>
<keyword evidence="1" id="KW-0812">Transmembrane</keyword>